<gene>
    <name evidence="7" type="primary">trmH</name>
    <name evidence="10" type="ORF">OP8BY_0455</name>
</gene>
<dbReference type="InterPro" id="IPR001537">
    <property type="entry name" value="SpoU_MeTrfase"/>
</dbReference>
<name>A0A3E2BL61_9BACT</name>
<keyword evidence="4 7" id="KW-0949">S-adenosyl-L-methionine</keyword>
<dbReference type="SUPFAM" id="SSF75217">
    <property type="entry name" value="alpha/beta knot"/>
    <property type="match status" value="1"/>
</dbReference>
<evidence type="ECO:0000259" key="8">
    <source>
        <dbReference type="Pfam" id="PF00588"/>
    </source>
</evidence>
<dbReference type="Pfam" id="PF00588">
    <property type="entry name" value="SpoU_methylase"/>
    <property type="match status" value="1"/>
</dbReference>
<evidence type="ECO:0000256" key="4">
    <source>
        <dbReference type="ARBA" id="ARBA00022691"/>
    </source>
</evidence>
<evidence type="ECO:0000256" key="7">
    <source>
        <dbReference type="HAMAP-Rule" id="MF_02060"/>
    </source>
</evidence>
<dbReference type="GO" id="GO:0141100">
    <property type="term" value="F:tRNA (guanine(18)-2'-O)-methyltransferase activity"/>
    <property type="evidence" value="ECO:0007669"/>
    <property type="project" value="UniProtKB-UniRule"/>
</dbReference>
<dbReference type="GO" id="GO:0002938">
    <property type="term" value="P:tRNA guanine ribose methylation"/>
    <property type="evidence" value="ECO:0007669"/>
    <property type="project" value="UniProtKB-UniRule"/>
</dbReference>
<dbReference type="InterPro" id="IPR029026">
    <property type="entry name" value="tRNA_m1G_MTases_N"/>
</dbReference>
<feature type="domain" description="tRNA/rRNA methyltransferase SpoU type" evidence="8">
    <location>
        <begin position="34"/>
        <end position="174"/>
    </location>
</feature>
<feature type="binding site" evidence="7">
    <location>
        <position position="163"/>
    </location>
    <ligand>
        <name>S-adenosyl-L-methionine</name>
        <dbReference type="ChEBI" id="CHEBI:59789"/>
    </ligand>
</feature>
<comment type="function">
    <text evidence="7">Catalyzes the 2'-O methylation of guanosine at position 18 in tRNA.</text>
</comment>
<accession>A0A3E2BL61</accession>
<dbReference type="Gene3D" id="3.40.1280.10">
    <property type="match status" value="1"/>
</dbReference>
<keyword evidence="2 7" id="KW-0489">Methyltransferase</keyword>
<evidence type="ECO:0000256" key="3">
    <source>
        <dbReference type="ARBA" id="ARBA00022679"/>
    </source>
</evidence>
<evidence type="ECO:0000313" key="10">
    <source>
        <dbReference type="EMBL" id="RFT15346.1"/>
    </source>
</evidence>
<dbReference type="InterPro" id="IPR033671">
    <property type="entry name" value="TrmH"/>
</dbReference>
<feature type="domain" description="RNA methyltransferase SpoU/TrmH type C-terminal" evidence="9">
    <location>
        <begin position="178"/>
        <end position="203"/>
    </location>
</feature>
<evidence type="ECO:0000256" key="2">
    <source>
        <dbReference type="ARBA" id="ARBA00022603"/>
    </source>
</evidence>
<dbReference type="PANTHER" id="PTHR43453:SF1">
    <property type="entry name" value="TRNA_RRNA METHYLTRANSFERASE SPOU TYPE DOMAIN-CONTAINING PROTEIN"/>
    <property type="match status" value="1"/>
</dbReference>
<evidence type="ECO:0000256" key="1">
    <source>
        <dbReference type="ARBA" id="ARBA00022555"/>
    </source>
</evidence>
<organism evidence="10 11">
    <name type="scientific">Candidatus Saccharicenans subterraneus</name>
    <dbReference type="NCBI Taxonomy" id="2508984"/>
    <lineage>
        <taxon>Bacteria</taxon>
        <taxon>Candidatus Aminicenantota</taxon>
        <taxon>Candidatus Aminicenantia</taxon>
        <taxon>Candidatus Aminicenantales</taxon>
        <taxon>Candidatus Saccharicenantaceae</taxon>
        <taxon>Candidatus Saccharicenans</taxon>
    </lineage>
</organism>
<reference evidence="10 11" key="1">
    <citation type="submission" date="2018-08" db="EMBL/GenBank/DDBJ databases">
        <title>Genome analysis of the thermophilic bacterium of the candidate phylum Aminicenantes from deep subsurface aquifer revealed its physiology and ecological role.</title>
        <authorList>
            <person name="Kadnikov V.V."/>
            <person name="Mardanov A.V."/>
            <person name="Beletsky A.V."/>
            <person name="Karnachuk O.V."/>
            <person name="Ravin N.V."/>
        </authorList>
    </citation>
    <scope>NUCLEOTIDE SEQUENCE [LARGE SCALE GENOMIC DNA]</scope>
    <source>
        <strain evidence="10">BY38</strain>
    </source>
</reference>
<dbReference type="AlphaFoldDB" id="A0A3E2BL61"/>
<dbReference type="CDD" id="cd18092">
    <property type="entry name" value="SpoU-like_TrmH"/>
    <property type="match status" value="1"/>
</dbReference>
<comment type="catalytic activity">
    <reaction evidence="7">
        <text>guanosine(18) in tRNA + S-adenosyl-L-methionine = 2'-O-methylguanosine(18) in tRNA + S-adenosyl-L-homocysteine + H(+)</text>
        <dbReference type="Rhea" id="RHEA:20077"/>
        <dbReference type="Rhea" id="RHEA-COMP:10190"/>
        <dbReference type="Rhea" id="RHEA-COMP:10192"/>
        <dbReference type="ChEBI" id="CHEBI:15378"/>
        <dbReference type="ChEBI" id="CHEBI:57856"/>
        <dbReference type="ChEBI" id="CHEBI:59789"/>
        <dbReference type="ChEBI" id="CHEBI:74269"/>
        <dbReference type="ChEBI" id="CHEBI:74445"/>
        <dbReference type="EC" id="2.1.1.34"/>
    </reaction>
</comment>
<feature type="binding site" evidence="7">
    <location>
        <position position="111"/>
    </location>
    <ligand>
        <name>S-adenosyl-L-methionine</name>
        <dbReference type="ChEBI" id="CHEBI:59789"/>
    </ligand>
</feature>
<feature type="binding site" evidence="7">
    <location>
        <position position="154"/>
    </location>
    <ligand>
        <name>S-adenosyl-L-methionine</name>
        <dbReference type="ChEBI" id="CHEBI:59789"/>
    </ligand>
</feature>
<dbReference type="InterPro" id="IPR022724">
    <property type="entry name" value="rRNA_MeTrfase_SpoU_C"/>
</dbReference>
<evidence type="ECO:0000259" key="9">
    <source>
        <dbReference type="Pfam" id="PF12105"/>
    </source>
</evidence>
<comment type="similarity">
    <text evidence="7">Belongs to the class IV-like SAM-binding methyltransferase superfamily. RNA methyltransferase TrmH family.</text>
</comment>
<dbReference type="EMBL" id="QUAH01000010">
    <property type="protein sequence ID" value="RFT15346.1"/>
    <property type="molecule type" value="Genomic_DNA"/>
</dbReference>
<comment type="caution">
    <text evidence="10">The sequence shown here is derived from an EMBL/GenBank/DDBJ whole genome shotgun (WGS) entry which is preliminary data.</text>
</comment>
<keyword evidence="5 7" id="KW-0819">tRNA processing</keyword>
<dbReference type="InterPro" id="IPR029028">
    <property type="entry name" value="Alpha/beta_knot_MTases"/>
</dbReference>
<dbReference type="PANTHER" id="PTHR43453">
    <property type="entry name" value="RRNA METHYLASE-LIKE"/>
    <property type="match status" value="1"/>
</dbReference>
<comment type="caution">
    <text evidence="7">Lacks conserved residue(s) required for the propagation of feature annotation.</text>
</comment>
<evidence type="ECO:0000256" key="5">
    <source>
        <dbReference type="ARBA" id="ARBA00022694"/>
    </source>
</evidence>
<sequence length="217" mass="24887">MIANHPAICYKSTVPTEKRRERIESVLSRRQPDLRVVLEDVAITHNASAVARTCEATGAFNLHIITRQPDQVAFNEAISTRAEKWLAIHFHQTTEECLSLLKTQGFKIAVTTLTGQTIPHTEIDYCQPLAIVFGNESEGVSDRALEFADYRLRIPMVGMVQSLNLSVSVGIILYEAFRQRQARGLYDTRRLSPEEYERWLNHWLGNPRPRRPFTRKK</sequence>
<dbReference type="EC" id="2.1.1.34" evidence="7"/>
<keyword evidence="6 7" id="KW-0694">RNA-binding</keyword>
<keyword evidence="3 7" id="KW-0808">Transferase</keyword>
<dbReference type="HAMAP" id="MF_02060">
    <property type="entry name" value="tRNA_methyltr_TrmH"/>
    <property type="match status" value="1"/>
</dbReference>
<dbReference type="Pfam" id="PF12105">
    <property type="entry name" value="SpoU_methylas_C"/>
    <property type="match status" value="1"/>
</dbReference>
<dbReference type="Proteomes" id="UP000257323">
    <property type="component" value="Unassembled WGS sequence"/>
</dbReference>
<protein>
    <recommendedName>
        <fullName evidence="7">tRNA (guanosine(18)-2'-O)-methyltransferase</fullName>
        <ecNumber evidence="7">2.1.1.34</ecNumber>
    </recommendedName>
    <alternativeName>
        <fullName evidence="7">tRNA [Gm18] methyltransferase</fullName>
    </alternativeName>
</protein>
<evidence type="ECO:0000313" key="11">
    <source>
        <dbReference type="Proteomes" id="UP000257323"/>
    </source>
</evidence>
<evidence type="ECO:0000256" key="6">
    <source>
        <dbReference type="ARBA" id="ARBA00022884"/>
    </source>
</evidence>
<keyword evidence="1 7" id="KW-0820">tRNA-binding</keyword>
<dbReference type="GO" id="GO:0000049">
    <property type="term" value="F:tRNA binding"/>
    <property type="evidence" value="ECO:0007669"/>
    <property type="project" value="UniProtKB-UniRule"/>
</dbReference>
<proteinExistence type="inferred from homology"/>